<dbReference type="SUPFAM" id="SSF48371">
    <property type="entry name" value="ARM repeat"/>
    <property type="match status" value="1"/>
</dbReference>
<evidence type="ECO:0000259" key="5">
    <source>
        <dbReference type="PROSITE" id="PS51352"/>
    </source>
</evidence>
<evidence type="ECO:0000256" key="1">
    <source>
        <dbReference type="ARBA" id="ARBA00008140"/>
    </source>
</evidence>
<evidence type="ECO:0000259" key="6">
    <source>
        <dbReference type="PROSITE" id="PS51396"/>
    </source>
</evidence>
<dbReference type="InterPro" id="IPR008580">
    <property type="entry name" value="PPPDE_dom"/>
</dbReference>
<dbReference type="Gene3D" id="3.40.30.10">
    <property type="entry name" value="Glutaredoxin"/>
    <property type="match status" value="1"/>
</dbReference>
<feature type="domain" description="PPPDE" evidence="7">
    <location>
        <begin position="1"/>
        <end position="141"/>
    </location>
</feature>
<keyword evidence="9" id="KW-1185">Reference proteome</keyword>
<dbReference type="CDD" id="cd02947">
    <property type="entry name" value="TRX_family"/>
    <property type="match status" value="1"/>
</dbReference>
<dbReference type="GO" id="GO:0008233">
    <property type="term" value="F:peptidase activity"/>
    <property type="evidence" value="ECO:0007669"/>
    <property type="project" value="UniProtKB-KW"/>
</dbReference>
<protein>
    <recommendedName>
        <fullName evidence="10">Thioredoxin</fullName>
    </recommendedName>
</protein>
<dbReference type="InterPro" id="IPR013535">
    <property type="entry name" value="PUL_dom"/>
</dbReference>
<dbReference type="InterPro" id="IPR016024">
    <property type="entry name" value="ARM-type_fold"/>
</dbReference>
<evidence type="ECO:0000313" key="9">
    <source>
        <dbReference type="Proteomes" id="UP001274830"/>
    </source>
</evidence>
<feature type="compositionally biased region" description="Polar residues" evidence="4">
    <location>
        <begin position="175"/>
        <end position="185"/>
    </location>
</feature>
<proteinExistence type="inferred from homology"/>
<evidence type="ECO:0008006" key="10">
    <source>
        <dbReference type="Google" id="ProtNLM"/>
    </source>
</evidence>
<dbReference type="InterPro" id="IPR042266">
    <property type="entry name" value="PPPDE_sf"/>
</dbReference>
<sequence>MEIQLYVYDLTNGMARQLSQAYLGIQIDAVYHTSLVFGGIEYFFGAGVQTCRAGSTHHGRPMETIPMGSTQLPLEVILDYLESLKQVYTPESYDLFAHNCNNFTNDFSMFLLGRGIPEHITSLPKRVLDTPFGQMLRPQIEAGMRGTVQRPLDEQNALPSTAARNGTAHGAEGSAQRTAISTNGNGMTGNRTYGSVIGAKSLAELERHLQGAKETAATVFFTSSTCAPCKIAYPMFDTLADRYSNALFVKVDVNVAQDVGAKYRVRATPTFMTFKKGVKQDEWLGADPNMLKGNVERLINTVFPPHPHTSLKVPTLQYGSLKPVTYSKVPPLDKLMTKLGNAGHDPQLTILKSFIETRNKDAREAPLPNLHAISQKFRNKVLSLPVDVRFAAVDLLRCATIDPRVSGYFAEERAPALIPTLLKHINDLPTCPHNLRLVTIQLACNMFPSPLFIREITQGSTDLLQELIQLVTRSLLDISHPSVRVSSAWLVFNLATTNYRVRREEEQEALAEAEQVELAASIVETLGSETNEEAVKALLLSLGFLLYCGPTNGEVMDLCRALDVKKTARECAKMKGLTDLAGEVGSLL</sequence>
<dbReference type="Pfam" id="PF05903">
    <property type="entry name" value="Peptidase_C97"/>
    <property type="match status" value="1"/>
</dbReference>
<dbReference type="SUPFAM" id="SSF52833">
    <property type="entry name" value="Thioredoxin-like"/>
    <property type="match status" value="1"/>
</dbReference>
<evidence type="ECO:0000256" key="2">
    <source>
        <dbReference type="ARBA" id="ARBA00022670"/>
    </source>
</evidence>
<gene>
    <name evidence="8" type="ORF">LTR78_000371</name>
</gene>
<dbReference type="InterPro" id="IPR011989">
    <property type="entry name" value="ARM-like"/>
</dbReference>
<dbReference type="InterPro" id="IPR036249">
    <property type="entry name" value="Thioredoxin-like_sf"/>
</dbReference>
<accession>A0AAE0WXS2</accession>
<dbReference type="PANTHER" id="PTHR12378:SF7">
    <property type="entry name" value="DESUMOYLATING ISOPEPTIDASE 1"/>
    <property type="match status" value="1"/>
</dbReference>
<dbReference type="SMART" id="SM01179">
    <property type="entry name" value="DUF862"/>
    <property type="match status" value="1"/>
</dbReference>
<dbReference type="PANTHER" id="PTHR12378">
    <property type="entry name" value="DESUMOYLATING ISOPEPTIDASE"/>
    <property type="match status" value="1"/>
</dbReference>
<dbReference type="Proteomes" id="UP001274830">
    <property type="component" value="Unassembled WGS sequence"/>
</dbReference>
<dbReference type="Pfam" id="PF08324">
    <property type="entry name" value="PUL"/>
    <property type="match status" value="1"/>
</dbReference>
<dbReference type="AlphaFoldDB" id="A0AAE0WXS2"/>
<dbReference type="GO" id="GO:0006508">
    <property type="term" value="P:proteolysis"/>
    <property type="evidence" value="ECO:0007669"/>
    <property type="project" value="UniProtKB-KW"/>
</dbReference>
<feature type="region of interest" description="Disordered" evidence="4">
    <location>
        <begin position="162"/>
        <end position="185"/>
    </location>
</feature>
<dbReference type="PROSITE" id="PS51858">
    <property type="entry name" value="PPPDE"/>
    <property type="match status" value="1"/>
</dbReference>
<feature type="domain" description="Thioredoxin" evidence="5">
    <location>
        <begin position="157"/>
        <end position="300"/>
    </location>
</feature>
<dbReference type="PROSITE" id="PS51352">
    <property type="entry name" value="THIOREDOXIN_2"/>
    <property type="match status" value="1"/>
</dbReference>
<feature type="domain" description="PUL" evidence="6">
    <location>
        <begin position="301"/>
        <end position="588"/>
    </location>
</feature>
<dbReference type="GO" id="GO:0070646">
    <property type="term" value="P:protein modification by small protein removal"/>
    <property type="evidence" value="ECO:0007669"/>
    <property type="project" value="TreeGrafter"/>
</dbReference>
<evidence type="ECO:0000256" key="4">
    <source>
        <dbReference type="SAM" id="MobiDB-lite"/>
    </source>
</evidence>
<comment type="similarity">
    <text evidence="1">Belongs to the DeSI family.</text>
</comment>
<dbReference type="Pfam" id="PF00085">
    <property type="entry name" value="Thioredoxin"/>
    <property type="match status" value="1"/>
</dbReference>
<comment type="caution">
    <text evidence="8">The sequence shown here is derived from an EMBL/GenBank/DDBJ whole genome shotgun (WGS) entry which is preliminary data.</text>
</comment>
<reference evidence="8" key="1">
    <citation type="submission" date="2023-07" db="EMBL/GenBank/DDBJ databases">
        <title>Black Yeasts Isolated from many extreme environments.</title>
        <authorList>
            <person name="Coleine C."/>
            <person name="Stajich J.E."/>
            <person name="Selbmann L."/>
        </authorList>
    </citation>
    <scope>NUCLEOTIDE SEQUENCE</scope>
    <source>
        <strain evidence="8">CCFEE 5485</strain>
    </source>
</reference>
<name>A0AAE0WXS2_9PEZI</name>
<evidence type="ECO:0000313" key="8">
    <source>
        <dbReference type="EMBL" id="KAK3679994.1"/>
    </source>
</evidence>
<dbReference type="InterPro" id="IPR013766">
    <property type="entry name" value="Thioredoxin_domain"/>
</dbReference>
<dbReference type="EMBL" id="JAUTXT010000001">
    <property type="protein sequence ID" value="KAK3679994.1"/>
    <property type="molecule type" value="Genomic_DNA"/>
</dbReference>
<organism evidence="8 9">
    <name type="scientific">Recurvomyces mirabilis</name>
    <dbReference type="NCBI Taxonomy" id="574656"/>
    <lineage>
        <taxon>Eukaryota</taxon>
        <taxon>Fungi</taxon>
        <taxon>Dikarya</taxon>
        <taxon>Ascomycota</taxon>
        <taxon>Pezizomycotina</taxon>
        <taxon>Dothideomycetes</taxon>
        <taxon>Dothideomycetidae</taxon>
        <taxon>Mycosphaerellales</taxon>
        <taxon>Teratosphaeriaceae</taxon>
        <taxon>Recurvomyces</taxon>
    </lineage>
</organism>
<dbReference type="Gene3D" id="1.25.10.10">
    <property type="entry name" value="Leucine-rich Repeat Variant"/>
    <property type="match status" value="1"/>
</dbReference>
<evidence type="ECO:0000256" key="3">
    <source>
        <dbReference type="ARBA" id="ARBA00022801"/>
    </source>
</evidence>
<evidence type="ECO:0000259" key="7">
    <source>
        <dbReference type="PROSITE" id="PS51858"/>
    </source>
</evidence>
<keyword evidence="3" id="KW-0378">Hydrolase</keyword>
<dbReference type="PROSITE" id="PS51396">
    <property type="entry name" value="PUL"/>
    <property type="match status" value="1"/>
</dbReference>
<dbReference type="Gene3D" id="3.90.1720.30">
    <property type="entry name" value="PPPDE domains"/>
    <property type="match status" value="1"/>
</dbReference>
<keyword evidence="2" id="KW-0645">Protease</keyword>